<dbReference type="SMART" id="SM00088">
    <property type="entry name" value="PINT"/>
    <property type="match status" value="1"/>
</dbReference>
<feature type="domain" description="PCI" evidence="7">
    <location>
        <begin position="1"/>
        <end position="136"/>
    </location>
</feature>
<comment type="caution">
    <text evidence="8">The sequence shown here is derived from an EMBL/GenBank/DDBJ whole genome shotgun (WGS) entry which is preliminary data.</text>
</comment>
<keyword evidence="9" id="KW-1185">Reference proteome</keyword>
<organism evidence="8 9">
    <name type="scientific">Papaver nudicaule</name>
    <name type="common">Iceland poppy</name>
    <dbReference type="NCBI Taxonomy" id="74823"/>
    <lineage>
        <taxon>Eukaryota</taxon>
        <taxon>Viridiplantae</taxon>
        <taxon>Streptophyta</taxon>
        <taxon>Embryophyta</taxon>
        <taxon>Tracheophyta</taxon>
        <taxon>Spermatophyta</taxon>
        <taxon>Magnoliopsida</taxon>
        <taxon>Ranunculales</taxon>
        <taxon>Papaveraceae</taxon>
        <taxon>Papaveroideae</taxon>
        <taxon>Papaver</taxon>
    </lineage>
</organism>
<keyword evidence="5" id="KW-0736">Signalosome</keyword>
<comment type="similarity">
    <text evidence="3">Belongs to the CSN1 family.</text>
</comment>
<evidence type="ECO:0000313" key="9">
    <source>
        <dbReference type="Proteomes" id="UP001177140"/>
    </source>
</evidence>
<dbReference type="Proteomes" id="UP001177140">
    <property type="component" value="Unassembled WGS sequence"/>
</dbReference>
<comment type="subcellular location">
    <subcellularLocation>
        <location evidence="2">Cytoplasm</location>
    </subcellularLocation>
    <subcellularLocation>
        <location evidence="1">Nucleus</location>
    </subcellularLocation>
</comment>
<dbReference type="AlphaFoldDB" id="A0AA41RSR9"/>
<dbReference type="EMBL" id="JAJJMA010016672">
    <property type="protein sequence ID" value="MCL7022931.1"/>
    <property type="molecule type" value="Genomic_DNA"/>
</dbReference>
<reference evidence="8" key="1">
    <citation type="submission" date="2022-03" db="EMBL/GenBank/DDBJ databases">
        <title>A functionally conserved STORR gene fusion in Papaver species that diverged 16.8 million years ago.</title>
        <authorList>
            <person name="Catania T."/>
        </authorList>
    </citation>
    <scope>NUCLEOTIDE SEQUENCE</scope>
    <source>
        <strain evidence="8">S-191538</strain>
    </source>
</reference>
<accession>A0AA41RSR9</accession>
<evidence type="ECO:0000256" key="4">
    <source>
        <dbReference type="ARBA" id="ARBA00022490"/>
    </source>
</evidence>
<evidence type="ECO:0000256" key="3">
    <source>
        <dbReference type="ARBA" id="ARBA00008793"/>
    </source>
</evidence>
<keyword evidence="6" id="KW-0539">Nucleus</keyword>
<evidence type="ECO:0000259" key="7">
    <source>
        <dbReference type="PROSITE" id="PS50250"/>
    </source>
</evidence>
<dbReference type="Pfam" id="PF01399">
    <property type="entry name" value="PCI"/>
    <property type="match status" value="1"/>
</dbReference>
<dbReference type="InterPro" id="IPR019585">
    <property type="entry name" value="Rpn7/CSN1"/>
</dbReference>
<protein>
    <recommendedName>
        <fullName evidence="7">PCI domain-containing protein</fullName>
    </recommendedName>
</protein>
<dbReference type="InterPro" id="IPR000717">
    <property type="entry name" value="PCI_dom"/>
</dbReference>
<dbReference type="Gene3D" id="1.25.40.570">
    <property type="match status" value="1"/>
</dbReference>
<evidence type="ECO:0000256" key="2">
    <source>
        <dbReference type="ARBA" id="ARBA00004496"/>
    </source>
</evidence>
<evidence type="ECO:0000256" key="5">
    <source>
        <dbReference type="ARBA" id="ARBA00022790"/>
    </source>
</evidence>
<dbReference type="PANTHER" id="PTHR14145:SF2">
    <property type="entry name" value="COP9 SIGNALOSOME COMPLEX SUBUNIT 1"/>
    <property type="match status" value="1"/>
</dbReference>
<dbReference type="SUPFAM" id="SSF46785">
    <property type="entry name" value="Winged helix' DNA-binding domain"/>
    <property type="match status" value="1"/>
</dbReference>
<evidence type="ECO:0000256" key="1">
    <source>
        <dbReference type="ARBA" id="ARBA00004123"/>
    </source>
</evidence>
<keyword evidence="4" id="KW-0963">Cytoplasm</keyword>
<dbReference type="GO" id="GO:0005737">
    <property type="term" value="C:cytoplasm"/>
    <property type="evidence" value="ECO:0007669"/>
    <property type="project" value="UniProtKB-SubCell"/>
</dbReference>
<feature type="non-terminal residue" evidence="8">
    <location>
        <position position="139"/>
    </location>
</feature>
<dbReference type="GO" id="GO:0008180">
    <property type="term" value="C:COP9 signalosome"/>
    <property type="evidence" value="ECO:0007669"/>
    <property type="project" value="UniProtKB-KW"/>
</dbReference>
<evidence type="ECO:0000256" key="6">
    <source>
        <dbReference type="ARBA" id="ARBA00023242"/>
    </source>
</evidence>
<dbReference type="InterPro" id="IPR036390">
    <property type="entry name" value="WH_DNA-bd_sf"/>
</dbReference>
<proteinExistence type="inferred from homology"/>
<gene>
    <name evidence="8" type="ORF">MKW94_012625</name>
</gene>
<dbReference type="PANTHER" id="PTHR14145">
    <property type="entry name" value="26S PROTESOME SUBUNIT 6"/>
    <property type="match status" value="1"/>
</dbReference>
<dbReference type="PROSITE" id="PS50250">
    <property type="entry name" value="PCI"/>
    <property type="match status" value="1"/>
</dbReference>
<name>A0AA41RSR9_PAPNU</name>
<evidence type="ECO:0000313" key="8">
    <source>
        <dbReference type="EMBL" id="MCL7022931.1"/>
    </source>
</evidence>
<sequence length="139" mass="16063">SNLKHSHLGDFQILRLEMGIILNQIESNFFLVTGRFHGKINRYASCLQFLENLKANLLLDIHLHDHVETQYSQIRHKALIQYTHPFVSVDLHMMVDAFKTDVSGLEKELEALITDNQIQARIDSHNKILYIGSLILLTQ</sequence>